<gene>
    <name evidence="2" type="ORF">MB27_10025</name>
</gene>
<dbReference type="Proteomes" id="UP000054537">
    <property type="component" value="Unassembled WGS sequence"/>
</dbReference>
<comment type="caution">
    <text evidence="2">The sequence shown here is derived from an EMBL/GenBank/DDBJ whole genome shotgun (WGS) entry which is preliminary data.</text>
</comment>
<dbReference type="eggNOG" id="COG1309">
    <property type="taxonomic scope" value="Bacteria"/>
</dbReference>
<dbReference type="OrthoDB" id="158903at2"/>
<dbReference type="RefSeq" id="WP_043523969.1">
    <property type="nucleotide sequence ID" value="NZ_BAABKU010000015.1"/>
</dbReference>
<dbReference type="AlphaFoldDB" id="A0A0A6UQZ0"/>
<organism evidence="2 3">
    <name type="scientific">Actinoplanes utahensis</name>
    <dbReference type="NCBI Taxonomy" id="1869"/>
    <lineage>
        <taxon>Bacteria</taxon>
        <taxon>Bacillati</taxon>
        <taxon>Actinomycetota</taxon>
        <taxon>Actinomycetes</taxon>
        <taxon>Micromonosporales</taxon>
        <taxon>Micromonosporaceae</taxon>
        <taxon>Actinoplanes</taxon>
    </lineage>
</organism>
<dbReference type="Pfam" id="PF18598">
    <property type="entry name" value="TetR_C_36"/>
    <property type="match status" value="1"/>
</dbReference>
<evidence type="ECO:0000259" key="1">
    <source>
        <dbReference type="Pfam" id="PF18598"/>
    </source>
</evidence>
<evidence type="ECO:0000313" key="2">
    <source>
        <dbReference type="EMBL" id="KHD77463.1"/>
    </source>
</evidence>
<evidence type="ECO:0000313" key="3">
    <source>
        <dbReference type="Proteomes" id="UP000054537"/>
    </source>
</evidence>
<sequence length="181" mass="19829">MSVRRVVSDDEVARAGCRFFLRHGTVDMERLAAEMCVSRATMYRVTGGRDRLLGEVLWRLAEQTLADARRQRTRAGVDGAIEVTHRFTAALLSAEPFRRFLAGEPEAAARILLTSAGGLTERVVAAQHEIFQEVGLTDAGPDLAYLYVRIIESALYGELVAGHPADLDMAQRAARALLTAC</sequence>
<dbReference type="EMBL" id="JRTT01000010">
    <property type="protein sequence ID" value="KHD77463.1"/>
    <property type="molecule type" value="Genomic_DNA"/>
</dbReference>
<proteinExistence type="predicted"/>
<keyword evidence="3" id="KW-1185">Reference proteome</keyword>
<dbReference type="SUPFAM" id="SSF46689">
    <property type="entry name" value="Homeodomain-like"/>
    <property type="match status" value="1"/>
</dbReference>
<name>A0A0A6UQZ0_ACTUT</name>
<reference evidence="2 3" key="1">
    <citation type="submission" date="2014-10" db="EMBL/GenBank/DDBJ databases">
        <title>Draft genome sequence of Actinoplanes utahensis NRRL 12052.</title>
        <authorList>
            <person name="Velasco-Bucheli B."/>
            <person name="del Cerro C."/>
            <person name="Hormigo D."/>
            <person name="Garcia J.L."/>
            <person name="Acebal C."/>
            <person name="Arroyo M."/>
            <person name="de la Mata I."/>
        </authorList>
    </citation>
    <scope>NUCLEOTIDE SEQUENCE [LARGE SCALE GENOMIC DNA]</scope>
    <source>
        <strain evidence="2 3">NRRL 12052</strain>
    </source>
</reference>
<dbReference type="STRING" id="1869.MB27_10025"/>
<accession>A0A0A6UQZ0</accession>
<dbReference type="InterPro" id="IPR009057">
    <property type="entry name" value="Homeodomain-like_sf"/>
</dbReference>
<feature type="domain" description="QsdR TetR regulatory C-terminal" evidence="1">
    <location>
        <begin position="75"/>
        <end position="179"/>
    </location>
</feature>
<protein>
    <recommendedName>
        <fullName evidence="1">QsdR TetR regulatory C-terminal domain-containing protein</fullName>
    </recommendedName>
</protein>
<dbReference type="Gene3D" id="1.10.357.10">
    <property type="entry name" value="Tetracycline Repressor, domain 2"/>
    <property type="match status" value="1"/>
</dbReference>
<dbReference type="InterPro" id="IPR041485">
    <property type="entry name" value="TetR_C_36"/>
</dbReference>